<dbReference type="OrthoDB" id="5950832at2759"/>
<dbReference type="PANTHER" id="PTHR16165">
    <property type="entry name" value="NXPE FAMILY MEMBER"/>
    <property type="match status" value="1"/>
</dbReference>
<evidence type="ECO:0000259" key="2">
    <source>
        <dbReference type="Pfam" id="PF24536"/>
    </source>
</evidence>
<dbReference type="InterPro" id="IPR013783">
    <property type="entry name" value="Ig-like_fold"/>
</dbReference>
<organism evidence="3 4">
    <name type="scientific">Galemys pyrenaicus</name>
    <name type="common">Iberian desman</name>
    <name type="synonym">Pyrenean desman</name>
    <dbReference type="NCBI Taxonomy" id="202257"/>
    <lineage>
        <taxon>Eukaryota</taxon>
        <taxon>Metazoa</taxon>
        <taxon>Chordata</taxon>
        <taxon>Craniata</taxon>
        <taxon>Vertebrata</taxon>
        <taxon>Euteleostomi</taxon>
        <taxon>Mammalia</taxon>
        <taxon>Eutheria</taxon>
        <taxon>Laurasiatheria</taxon>
        <taxon>Eulipotyphla</taxon>
        <taxon>Talpidae</taxon>
        <taxon>Galemys</taxon>
    </lineage>
</organism>
<dbReference type="Proteomes" id="UP000700334">
    <property type="component" value="Unassembled WGS sequence"/>
</dbReference>
<dbReference type="InterPro" id="IPR057106">
    <property type="entry name" value="NXPE4_C"/>
</dbReference>
<gene>
    <name evidence="3" type="ORF">J0S82_016591</name>
</gene>
<keyword evidence="4" id="KW-1185">Reference proteome</keyword>
<reference evidence="3" key="1">
    <citation type="journal article" date="2021" name="Evol. Appl.">
        <title>The genome of the Pyrenean desman and the effects of bottlenecks and inbreeding on the genomic landscape of an endangered species.</title>
        <authorList>
            <person name="Escoda L."/>
            <person name="Castresana J."/>
        </authorList>
    </citation>
    <scope>NUCLEOTIDE SEQUENCE</scope>
    <source>
        <strain evidence="3">IBE-C5619</strain>
    </source>
</reference>
<proteinExistence type="inferred from homology"/>
<comment type="similarity">
    <text evidence="1">Belongs to the NXPE family.</text>
</comment>
<dbReference type="Gene3D" id="2.60.40.10">
    <property type="entry name" value="Immunoglobulins"/>
    <property type="match status" value="2"/>
</dbReference>
<protein>
    <submittedName>
        <fullName evidence="3">NXPE family member 3</fullName>
    </submittedName>
</protein>
<comment type="caution">
    <text evidence="3">The sequence shown here is derived from an EMBL/GenBank/DDBJ whole genome shotgun (WGS) entry which is preliminary data.</text>
</comment>
<feature type="domain" description="NXPE C-terminal" evidence="2">
    <location>
        <begin position="303"/>
        <end position="367"/>
    </location>
</feature>
<evidence type="ECO:0000313" key="4">
    <source>
        <dbReference type="Proteomes" id="UP000700334"/>
    </source>
</evidence>
<dbReference type="InterPro" id="IPR014756">
    <property type="entry name" value="Ig_E-set"/>
</dbReference>
<sequence length="880" mass="97091">ILYFKISWPEHNSFRYPRPRPVHRSASPSVESPSLLHTLPLELTNLTDLLYWPPTPGDQGDFLASTSPVTCTYHLRGPAQTSYALGDHLEAILVARDHRGRPKTHGGDLFRAQLLGPDLKAGVPGDVQDLENGTYLLSFPLLWAGKAQVQVRLIHSSEAVGVLRKVWREKKATVDFKGYFRGPTGTEETVICNVDAQSTEAEGPTCQYQDVGSGELWFCAQPPTLPCKSLVGHSSGRYLKVTSQHDDALLAGDVTDKVLPQGISPIQIRTAARNSHIALSPPHPCRPGLLAPKPSGFYHQNVWHSLTCSSRSFSTGDSILDCLAGHVVHMMGDSTLRQWWEYLRDTVPSLKPVDLHVTYQAGPLMAILYIRVFWPDSAVTPLPEPHPVCKLSSSLSQKLLELNHLLYWPPTPRDWGDLLASTSPLTSTYRLRDPTQISYALGDHLEAILVARDHRGRPKTHGGDLFRAQLLGPDLKAGVPGDVQDLENGTYLLSFPLLWAGKAQVQVRLIHSSEAVGVLQGIWRDQWATVDFMGYFREPSGHEEIVTCSVNPLLTGEEVSTCYYRDEDSGELWFCARPPTLPCDSLVGHSSGHFWNVTTQHDEALLARNVTGKILPQGVSLIWVAKKNNRNLVLSPPHPCRPGLLAPKPSGFYHQNVWHSLTCSSRSFSTGDSILDCLAGHVVHMMGDSTLRQWWEYLRDTVPSLKPVDLHVTYQAGPLMAVDATRNIVLHWRAHGWPLRSLRTPVASLHSVARELGGLAGGPHTVVVLGLGAHFTTFPPALFAQRLAGIRAAVAALLAREPLTLVVIKLANTGYKSVYGSDWFTLQLNRLLRAAFADLPVAFVDAWEMTSSLAVDDNIHPGRLIVSNEVHFLLSFICPT</sequence>
<dbReference type="EMBL" id="JAGFMF010011401">
    <property type="protein sequence ID" value="KAG8523741.1"/>
    <property type="molecule type" value="Genomic_DNA"/>
</dbReference>
<dbReference type="InterPro" id="IPR026845">
    <property type="entry name" value="NXPH/NXPE"/>
</dbReference>
<accession>A0A8J6ARP0</accession>
<dbReference type="AlphaFoldDB" id="A0A8J6ARP0"/>
<evidence type="ECO:0000256" key="1">
    <source>
        <dbReference type="ARBA" id="ARBA00005431"/>
    </source>
</evidence>
<dbReference type="Pfam" id="PF24536">
    <property type="entry name" value="NXPE4_C"/>
    <property type="match status" value="2"/>
</dbReference>
<feature type="domain" description="NXPE C-terminal" evidence="2">
    <location>
        <begin position="658"/>
        <end position="878"/>
    </location>
</feature>
<dbReference type="SUPFAM" id="SSF81296">
    <property type="entry name" value="E set domains"/>
    <property type="match status" value="2"/>
</dbReference>
<evidence type="ECO:0000313" key="3">
    <source>
        <dbReference type="EMBL" id="KAG8523741.1"/>
    </source>
</evidence>
<dbReference type="Pfam" id="PF06312">
    <property type="entry name" value="Neurexophilin"/>
    <property type="match status" value="2"/>
</dbReference>
<dbReference type="PANTHER" id="PTHR16165:SF23">
    <property type="entry name" value="NEUREXOPHILIN AND PC-ESTERASE DOMAIN FAMILY, MEMBER 5"/>
    <property type="match status" value="1"/>
</dbReference>
<name>A0A8J6ARP0_GALPY</name>
<feature type="non-terminal residue" evidence="3">
    <location>
        <position position="1"/>
    </location>
</feature>